<dbReference type="Pfam" id="PF00440">
    <property type="entry name" value="TetR_N"/>
    <property type="match status" value="1"/>
</dbReference>
<dbReference type="SUPFAM" id="SSF48498">
    <property type="entry name" value="Tetracyclin repressor-like, C-terminal domain"/>
    <property type="match status" value="1"/>
</dbReference>
<keyword evidence="1 2" id="KW-0238">DNA-binding</keyword>
<dbReference type="InterPro" id="IPR001647">
    <property type="entry name" value="HTH_TetR"/>
</dbReference>
<dbReference type="InterPro" id="IPR050109">
    <property type="entry name" value="HTH-type_TetR-like_transc_reg"/>
</dbReference>
<dbReference type="Proteomes" id="UP000297737">
    <property type="component" value="Unassembled WGS sequence"/>
</dbReference>
<reference evidence="4 5" key="1">
    <citation type="submission" date="2019-02" db="EMBL/GenBank/DDBJ databases">
        <title>Polymorphobacter sp. isolated from the lake at the Tibet of China.</title>
        <authorList>
            <person name="Li A."/>
        </authorList>
    </citation>
    <scope>NUCLEOTIDE SEQUENCE [LARGE SCALE GENOMIC DNA]</scope>
    <source>
        <strain evidence="4 5">DJ1R-1</strain>
    </source>
</reference>
<dbReference type="PROSITE" id="PS50977">
    <property type="entry name" value="HTH_TETR_2"/>
    <property type="match status" value="1"/>
</dbReference>
<evidence type="ECO:0000313" key="5">
    <source>
        <dbReference type="Proteomes" id="UP000297737"/>
    </source>
</evidence>
<accession>A0A4Y9EN70</accession>
<evidence type="ECO:0000313" key="4">
    <source>
        <dbReference type="EMBL" id="TFU03516.1"/>
    </source>
</evidence>
<protein>
    <submittedName>
        <fullName evidence="4">TetR/AcrR family transcriptional regulator</fullName>
    </submittedName>
</protein>
<dbReference type="Gene3D" id="1.10.357.10">
    <property type="entry name" value="Tetracycline Repressor, domain 2"/>
    <property type="match status" value="1"/>
</dbReference>
<dbReference type="GO" id="GO:0000976">
    <property type="term" value="F:transcription cis-regulatory region binding"/>
    <property type="evidence" value="ECO:0007669"/>
    <property type="project" value="TreeGrafter"/>
</dbReference>
<dbReference type="SUPFAM" id="SSF46689">
    <property type="entry name" value="Homeodomain-like"/>
    <property type="match status" value="1"/>
</dbReference>
<gene>
    <name evidence="4" type="ORF">EUV02_10150</name>
</gene>
<dbReference type="EMBL" id="SIHO01000002">
    <property type="protein sequence ID" value="TFU03516.1"/>
    <property type="molecule type" value="Genomic_DNA"/>
</dbReference>
<dbReference type="PANTHER" id="PTHR30055">
    <property type="entry name" value="HTH-TYPE TRANSCRIPTIONAL REGULATOR RUTR"/>
    <property type="match status" value="1"/>
</dbReference>
<keyword evidence="5" id="KW-1185">Reference proteome</keyword>
<evidence type="ECO:0000256" key="2">
    <source>
        <dbReference type="PROSITE-ProRule" id="PRU00335"/>
    </source>
</evidence>
<comment type="caution">
    <text evidence="4">The sequence shown here is derived from an EMBL/GenBank/DDBJ whole genome shotgun (WGS) entry which is preliminary data.</text>
</comment>
<dbReference type="InterPro" id="IPR041586">
    <property type="entry name" value="PsrA_TetR_C"/>
</dbReference>
<dbReference type="PANTHER" id="PTHR30055:SF235">
    <property type="entry name" value="TRANSCRIPTIONAL REGULATORY PROTEIN"/>
    <property type="match status" value="1"/>
</dbReference>
<organism evidence="4 5">
    <name type="scientific">Glacieibacterium arshaanense</name>
    <dbReference type="NCBI Taxonomy" id="2511025"/>
    <lineage>
        <taxon>Bacteria</taxon>
        <taxon>Pseudomonadati</taxon>
        <taxon>Pseudomonadota</taxon>
        <taxon>Alphaproteobacteria</taxon>
        <taxon>Sphingomonadales</taxon>
        <taxon>Sphingosinicellaceae</taxon>
        <taxon>Glacieibacterium</taxon>
    </lineage>
</organism>
<dbReference type="GO" id="GO:0003700">
    <property type="term" value="F:DNA-binding transcription factor activity"/>
    <property type="evidence" value="ECO:0007669"/>
    <property type="project" value="TreeGrafter"/>
</dbReference>
<dbReference type="OrthoDB" id="2356263at2"/>
<proteinExistence type="predicted"/>
<feature type="domain" description="HTH tetR-type" evidence="3">
    <location>
        <begin position="15"/>
        <end position="76"/>
    </location>
</feature>
<comment type="caution">
    <text evidence="2">Lacks conserved residue(s) required for the propagation of feature annotation.</text>
</comment>
<dbReference type="InterPro" id="IPR009057">
    <property type="entry name" value="Homeodomain-like_sf"/>
</dbReference>
<evidence type="ECO:0000256" key="1">
    <source>
        <dbReference type="ARBA" id="ARBA00023125"/>
    </source>
</evidence>
<sequence length="218" mass="24769">MQVNPQPELPAANDSDTRRRLKRVARQLFAERGIRDVTVREIAREAGQRNQGAVAYHFGTKEALLTELLIDGAERIEARRRVFLDDIEARGTPVSVRDAVAAIVIPSAEFSDEDAEYGAHFNRFLLQLSAVDSQFVDRTLEGRWNEGYQRCLTHLRKAMPDCPPRVQSRRFLFLGNYISSLLAQREAKMVDGLRHPTWRARETLDDIVLTAAALIEAR</sequence>
<name>A0A4Y9EN70_9SPHN</name>
<dbReference type="AlphaFoldDB" id="A0A4Y9EN70"/>
<evidence type="ECO:0000259" key="3">
    <source>
        <dbReference type="PROSITE" id="PS50977"/>
    </source>
</evidence>
<dbReference type="InterPro" id="IPR036271">
    <property type="entry name" value="Tet_transcr_reg_TetR-rel_C_sf"/>
</dbReference>
<dbReference type="Pfam" id="PF17939">
    <property type="entry name" value="TetR_C_30"/>
    <property type="match status" value="1"/>
</dbReference>
<dbReference type="RefSeq" id="WP_135246108.1">
    <property type="nucleotide sequence ID" value="NZ_SIHO01000002.1"/>
</dbReference>